<dbReference type="Proteomes" id="UP000576152">
    <property type="component" value="Unassembled WGS sequence"/>
</dbReference>
<proteinExistence type="predicted"/>
<organism evidence="2 3">
    <name type="scientific">Limimaricola variabilis</name>
    <dbReference type="NCBI Taxonomy" id="1492771"/>
    <lineage>
        <taxon>Bacteria</taxon>
        <taxon>Pseudomonadati</taxon>
        <taxon>Pseudomonadota</taxon>
        <taxon>Alphaproteobacteria</taxon>
        <taxon>Rhodobacterales</taxon>
        <taxon>Paracoccaceae</taxon>
        <taxon>Limimaricola</taxon>
    </lineage>
</organism>
<dbReference type="SUPFAM" id="SSF159594">
    <property type="entry name" value="XCC0632-like"/>
    <property type="match status" value="1"/>
</dbReference>
<keyword evidence="3" id="KW-1185">Reference proteome</keyword>
<dbReference type="RefSeq" id="WP_183474763.1">
    <property type="nucleotide sequence ID" value="NZ_JACIBX010000012.1"/>
</dbReference>
<dbReference type="Gene3D" id="3.40.50.10610">
    <property type="entry name" value="ABC-type transport auxiliary lipoprotein component"/>
    <property type="match status" value="1"/>
</dbReference>
<comment type="caution">
    <text evidence="2">The sequence shown here is derived from an EMBL/GenBank/DDBJ whole genome shotgun (WGS) entry which is preliminary data.</text>
</comment>
<dbReference type="Pfam" id="PF03886">
    <property type="entry name" value="ABC_trans_aux"/>
    <property type="match status" value="1"/>
</dbReference>
<evidence type="ECO:0000313" key="3">
    <source>
        <dbReference type="Proteomes" id="UP000576152"/>
    </source>
</evidence>
<dbReference type="EMBL" id="JACIBX010000012">
    <property type="protein sequence ID" value="MBB3713277.1"/>
    <property type="molecule type" value="Genomic_DNA"/>
</dbReference>
<reference evidence="2 3" key="1">
    <citation type="submission" date="2020-08" db="EMBL/GenBank/DDBJ databases">
        <title>Genomic Encyclopedia of Type Strains, Phase III (KMG-III): the genomes of soil and plant-associated and newly described type strains.</title>
        <authorList>
            <person name="Whitman W."/>
        </authorList>
    </citation>
    <scope>NUCLEOTIDE SEQUENCE [LARGE SCALE GENOMIC DNA]</scope>
    <source>
        <strain evidence="2 3">CECT 8572</strain>
    </source>
</reference>
<feature type="domain" description="ABC-type transport auxiliary lipoprotein component" evidence="1">
    <location>
        <begin position="29"/>
        <end position="183"/>
    </location>
</feature>
<evidence type="ECO:0000259" key="1">
    <source>
        <dbReference type="Pfam" id="PF03886"/>
    </source>
</evidence>
<protein>
    <recommendedName>
        <fullName evidence="1">ABC-type transport auxiliary lipoprotein component domain-containing protein</fullName>
    </recommendedName>
</protein>
<sequence length="188" mass="20023">MKNRPFAALALLTLLAACGGPELRYAVPQIAPTEKVSIAFASVEVREITLPTYAALEEIFVETPEGVITTADKLLWADDPARAATLELSRALGLSTGARVAPEPWPFDDFAEARVEVRVEEFLADAQGRFRVAGQYFVATRDALGRDKADTFAIAVPIPEAPGAAGLAAARAKAMTELAELIAKSGLR</sequence>
<evidence type="ECO:0000313" key="2">
    <source>
        <dbReference type="EMBL" id="MBB3713277.1"/>
    </source>
</evidence>
<gene>
    <name evidence="2" type="ORF">FHS00_002879</name>
</gene>
<name>A0ABR6HS35_9RHOB</name>
<dbReference type="InterPro" id="IPR005586">
    <property type="entry name" value="ABC_trans_aux"/>
</dbReference>
<dbReference type="PROSITE" id="PS51257">
    <property type="entry name" value="PROKAR_LIPOPROTEIN"/>
    <property type="match status" value="1"/>
</dbReference>
<accession>A0ABR6HS35</accession>